<comment type="caution">
    <text evidence="1">The sequence shown here is derived from an EMBL/GenBank/DDBJ whole genome shotgun (WGS) entry which is preliminary data.</text>
</comment>
<dbReference type="NCBIfam" id="NF033603">
    <property type="entry name" value="mini-MOMP_1"/>
    <property type="match status" value="1"/>
</dbReference>
<accession>A0A4Q9JW43</accession>
<evidence type="ECO:0000313" key="1">
    <source>
        <dbReference type="EMBL" id="TBR82315.1"/>
    </source>
</evidence>
<keyword evidence="2" id="KW-1185">Reference proteome</keyword>
<organism evidence="1 2">
    <name type="scientific">Campylobacter novaezeelandiae</name>
    <dbReference type="NCBI Taxonomy" id="2267891"/>
    <lineage>
        <taxon>Bacteria</taxon>
        <taxon>Pseudomonadati</taxon>
        <taxon>Campylobacterota</taxon>
        <taxon>Epsilonproteobacteria</taxon>
        <taxon>Campylobacterales</taxon>
        <taxon>Campylobacteraceae</taxon>
        <taxon>Campylobacter</taxon>
    </lineage>
</organism>
<evidence type="ECO:0000313" key="2">
    <source>
        <dbReference type="Proteomes" id="UP000292583"/>
    </source>
</evidence>
<name>A0A4Q9JW43_9BACT</name>
<protein>
    <submittedName>
        <fullName evidence="1">Mini-MOMP protein</fullName>
    </submittedName>
</protein>
<dbReference type="RefSeq" id="WP_131163302.1">
    <property type="nucleotide sequence ID" value="NZ_JAENKU010000011.1"/>
</dbReference>
<dbReference type="Proteomes" id="UP000292583">
    <property type="component" value="Unassembled WGS sequence"/>
</dbReference>
<dbReference type="OrthoDB" id="5357914at2"/>
<sequence length="62" mass="7478">MKVIFILINLLSFCFSAPLDEIFKDINVSGVVRYRYEYHKMKGFDQQQQKYHNKTNIEFSIK</sequence>
<dbReference type="EMBL" id="QPGR01000001">
    <property type="protein sequence ID" value="TBR82315.1"/>
    <property type="molecule type" value="Genomic_DNA"/>
</dbReference>
<gene>
    <name evidence="1" type="ORF">DU473_00305</name>
</gene>
<dbReference type="AlphaFoldDB" id="A0A4Q9JW43"/>
<proteinExistence type="predicted"/>
<reference evidence="1 2" key="1">
    <citation type="submission" date="2018-07" db="EMBL/GenBank/DDBJ databases">
        <title>Campylobacter zealandensis sp. nov., isolated from birds and water in New Zealand.</title>
        <authorList>
            <person name="Wilkinson D.A."/>
            <person name="Biggs P.J."/>
            <person name="French N.P."/>
            <person name="Midwinter A.C."/>
        </authorList>
    </citation>
    <scope>NUCLEOTIDE SEQUENCE [LARGE SCALE GENOMIC DNA]</scope>
    <source>
        <strain evidence="1 2">B423b</strain>
    </source>
</reference>